<dbReference type="GO" id="GO:0016787">
    <property type="term" value="F:hydrolase activity"/>
    <property type="evidence" value="ECO:0007669"/>
    <property type="project" value="UniProtKB-KW"/>
</dbReference>
<dbReference type="InterPro" id="IPR036614">
    <property type="entry name" value="RusA-like_sf"/>
</dbReference>
<accession>A0ABS5W0T4</accession>
<dbReference type="Gene3D" id="3.30.1330.70">
    <property type="entry name" value="Holliday junction resolvase RusA"/>
    <property type="match status" value="1"/>
</dbReference>
<protein>
    <submittedName>
        <fullName evidence="1">RusA family crossover junction endodeoxyribonuclease</fullName>
        <ecNumber evidence="1">3.1.22.4</ecNumber>
    </submittedName>
</protein>
<dbReference type="InterPro" id="IPR008822">
    <property type="entry name" value="Endonuclease_RusA-like"/>
</dbReference>
<dbReference type="EC" id="3.1.22.4" evidence="1"/>
<dbReference type="EMBL" id="JAHFVK010000001">
    <property type="protein sequence ID" value="MBT2132702.1"/>
    <property type="molecule type" value="Genomic_DNA"/>
</dbReference>
<proteinExistence type="predicted"/>
<evidence type="ECO:0000313" key="2">
    <source>
        <dbReference type="Proteomes" id="UP000811255"/>
    </source>
</evidence>
<keyword evidence="2" id="KW-1185">Reference proteome</keyword>
<organism evidence="1 2">
    <name type="scientific">Croceibacterium selenioxidans</name>
    <dbReference type="NCBI Taxonomy" id="2838833"/>
    <lineage>
        <taxon>Bacteria</taxon>
        <taxon>Pseudomonadati</taxon>
        <taxon>Pseudomonadota</taxon>
        <taxon>Alphaproteobacteria</taxon>
        <taxon>Sphingomonadales</taxon>
        <taxon>Erythrobacteraceae</taxon>
        <taxon>Croceibacterium</taxon>
    </lineage>
</organism>
<reference evidence="1 2" key="1">
    <citation type="submission" date="2021-05" db="EMBL/GenBank/DDBJ databases">
        <title>Croceibacterium sp. LX-88 genome sequence.</title>
        <authorList>
            <person name="Luo X."/>
        </authorList>
    </citation>
    <scope>NUCLEOTIDE SEQUENCE [LARGE SCALE GENOMIC DNA]</scope>
    <source>
        <strain evidence="1 2">LX-88</strain>
    </source>
</reference>
<gene>
    <name evidence="1" type="ORF">KK137_00010</name>
</gene>
<keyword evidence="1" id="KW-0378">Hydrolase</keyword>
<evidence type="ECO:0000313" key="1">
    <source>
        <dbReference type="EMBL" id="MBT2132702.1"/>
    </source>
</evidence>
<dbReference type="RefSeq" id="WP_214533757.1">
    <property type="nucleotide sequence ID" value="NZ_JAHFVK010000001.1"/>
</dbReference>
<sequence>MSDQETLFPFEVVLEGTPIALQCKTSATREAWKKRVNDAASERQRATYQLGFLDDRALAVTIYYFPSAPMEGDVDNIAKLILDGMISIAYLDDKVVERVTVQKFEPDGGWEFVVTSDMLALALDTEPPVVYIRVDDDLSWRTV</sequence>
<comment type="caution">
    <text evidence="1">The sequence shown here is derived from an EMBL/GenBank/DDBJ whole genome shotgun (WGS) entry which is preliminary data.</text>
</comment>
<dbReference type="Proteomes" id="UP000811255">
    <property type="component" value="Unassembled WGS sequence"/>
</dbReference>
<name>A0ABS5W0T4_9SPHN</name>
<dbReference type="Pfam" id="PF05866">
    <property type="entry name" value="RusA"/>
    <property type="match status" value="1"/>
</dbReference>
<dbReference type="SUPFAM" id="SSF103084">
    <property type="entry name" value="Holliday junction resolvase RusA"/>
    <property type="match status" value="1"/>
</dbReference>